<evidence type="ECO:0000313" key="9">
    <source>
        <dbReference type="Proteomes" id="UP000199527"/>
    </source>
</evidence>
<feature type="transmembrane region" description="Helical" evidence="5">
    <location>
        <begin position="191"/>
        <end position="212"/>
    </location>
</feature>
<feature type="transmembrane region" description="Helical" evidence="5">
    <location>
        <begin position="13"/>
        <end position="32"/>
    </location>
</feature>
<gene>
    <name evidence="8" type="ORF">SAMN04488540_11647</name>
</gene>
<keyword evidence="5" id="KW-0472">Membrane</keyword>
<dbReference type="InterPro" id="IPR004089">
    <property type="entry name" value="MCPsignal_dom"/>
</dbReference>
<dbReference type="InterPro" id="IPR003660">
    <property type="entry name" value="HAMP_dom"/>
</dbReference>
<dbReference type="InterPro" id="IPR004090">
    <property type="entry name" value="Chemotax_Me-accpt_rcpt"/>
</dbReference>
<keyword evidence="2 4" id="KW-0807">Transducer</keyword>
<dbReference type="CDD" id="cd06225">
    <property type="entry name" value="HAMP"/>
    <property type="match status" value="1"/>
</dbReference>
<dbReference type="Gene3D" id="1.10.287.950">
    <property type="entry name" value="Methyl-accepting chemotaxis protein"/>
    <property type="match status" value="1"/>
</dbReference>
<dbReference type="SMART" id="SM00283">
    <property type="entry name" value="MA"/>
    <property type="match status" value="1"/>
</dbReference>
<dbReference type="AlphaFoldDB" id="A0A1G8XYY5"/>
<evidence type="ECO:0000256" key="1">
    <source>
        <dbReference type="ARBA" id="ARBA00004370"/>
    </source>
</evidence>
<dbReference type="GO" id="GO:0006935">
    <property type="term" value="P:chemotaxis"/>
    <property type="evidence" value="ECO:0007669"/>
    <property type="project" value="InterPro"/>
</dbReference>
<dbReference type="RefSeq" id="WP_176819342.1">
    <property type="nucleotide sequence ID" value="NZ_FNEM01000016.1"/>
</dbReference>
<dbReference type="GO" id="GO:0007165">
    <property type="term" value="P:signal transduction"/>
    <property type="evidence" value="ECO:0007669"/>
    <property type="project" value="UniProtKB-KW"/>
</dbReference>
<feature type="domain" description="Methyl-accepting transducer" evidence="6">
    <location>
        <begin position="272"/>
        <end position="508"/>
    </location>
</feature>
<dbReference type="EMBL" id="FNEM01000016">
    <property type="protein sequence ID" value="SDJ95741.1"/>
    <property type="molecule type" value="Genomic_DNA"/>
</dbReference>
<dbReference type="PRINTS" id="PR00260">
    <property type="entry name" value="CHEMTRNSDUCR"/>
</dbReference>
<organism evidence="8 9">
    <name type="scientific">Ferrimonas sediminum</name>
    <dbReference type="NCBI Taxonomy" id="718193"/>
    <lineage>
        <taxon>Bacteria</taxon>
        <taxon>Pseudomonadati</taxon>
        <taxon>Pseudomonadota</taxon>
        <taxon>Gammaproteobacteria</taxon>
        <taxon>Alteromonadales</taxon>
        <taxon>Ferrimonadaceae</taxon>
        <taxon>Ferrimonas</taxon>
    </lineage>
</organism>
<feature type="domain" description="HAMP" evidence="7">
    <location>
        <begin position="215"/>
        <end position="267"/>
    </location>
</feature>
<evidence type="ECO:0000259" key="6">
    <source>
        <dbReference type="PROSITE" id="PS50111"/>
    </source>
</evidence>
<evidence type="ECO:0000313" key="8">
    <source>
        <dbReference type="EMBL" id="SDJ95741.1"/>
    </source>
</evidence>
<keyword evidence="5" id="KW-0812">Transmembrane</keyword>
<evidence type="ECO:0000256" key="5">
    <source>
        <dbReference type="SAM" id="Phobius"/>
    </source>
</evidence>
<comment type="subcellular location">
    <subcellularLocation>
        <location evidence="1">Membrane</location>
    </subcellularLocation>
</comment>
<dbReference type="SUPFAM" id="SSF58104">
    <property type="entry name" value="Methyl-accepting chemotaxis protein (MCP) signaling domain"/>
    <property type="match status" value="1"/>
</dbReference>
<dbReference type="GO" id="GO:0004888">
    <property type="term" value="F:transmembrane signaling receptor activity"/>
    <property type="evidence" value="ECO:0007669"/>
    <property type="project" value="InterPro"/>
</dbReference>
<evidence type="ECO:0000256" key="4">
    <source>
        <dbReference type="PROSITE-ProRule" id="PRU00284"/>
    </source>
</evidence>
<dbReference type="FunFam" id="1.10.287.950:FF:000001">
    <property type="entry name" value="Methyl-accepting chemotaxis sensory transducer"/>
    <property type="match status" value="1"/>
</dbReference>
<dbReference type="Proteomes" id="UP000199527">
    <property type="component" value="Unassembled WGS sequence"/>
</dbReference>
<accession>A0A1G8XYY5</accession>
<dbReference type="PANTHER" id="PTHR32089:SF120">
    <property type="entry name" value="METHYL-ACCEPTING CHEMOTAXIS PROTEIN TLPQ"/>
    <property type="match status" value="1"/>
</dbReference>
<dbReference type="GO" id="GO:0016020">
    <property type="term" value="C:membrane"/>
    <property type="evidence" value="ECO:0007669"/>
    <property type="project" value="UniProtKB-SubCell"/>
</dbReference>
<dbReference type="PANTHER" id="PTHR32089">
    <property type="entry name" value="METHYL-ACCEPTING CHEMOTAXIS PROTEIN MCPB"/>
    <property type="match status" value="1"/>
</dbReference>
<protein>
    <submittedName>
        <fullName evidence="8">Methyl-accepting chemotaxis protein</fullName>
    </submittedName>
</protein>
<comment type="similarity">
    <text evidence="3">Belongs to the methyl-accepting chemotaxis (MCP) protein family.</text>
</comment>
<evidence type="ECO:0000256" key="2">
    <source>
        <dbReference type="ARBA" id="ARBA00023224"/>
    </source>
</evidence>
<keyword evidence="9" id="KW-1185">Reference proteome</keyword>
<evidence type="ECO:0000256" key="3">
    <source>
        <dbReference type="ARBA" id="ARBA00029447"/>
    </source>
</evidence>
<dbReference type="CDD" id="cd11386">
    <property type="entry name" value="MCP_signal"/>
    <property type="match status" value="1"/>
</dbReference>
<evidence type="ECO:0000259" key="7">
    <source>
        <dbReference type="PROSITE" id="PS50885"/>
    </source>
</evidence>
<dbReference type="Pfam" id="PF00015">
    <property type="entry name" value="MCPsignal"/>
    <property type="match status" value="1"/>
</dbReference>
<sequence length="545" mass="59560">MTYLQNLSIKTKLVAANLIGIVMVLVGAGFALSSQLSVVDYYQNLLHNDVRAREEVKVVEVEFKNQVQAWKNVLIRTGSQADRDKYWGKYLKAEASVLEHAQATLELLQQLQSIEAERMQGFITELQDLNRQYRRGHEYLLNSQFDAVATDQQLRGIDRAPSTLLAGIVEEMTATQTRLIEEHQQHAEDQLLVGVIALIGAIVIAIPLGMAVGNATVVTPTRALGAFLQQLASGNFAASLSLQQRDEVGQLADDARELQQQLVVIVQNLRQVSDALGAQSEALKQEMTASGAEIHEQNAQTDQMASAMTEMVASVTQVSNSAQVAANNVAETNGRLGQSKTGLDETKRNIIELQGAVSQSGEVMQRLEHESQEIGAILDVIRNIADQTNLLALNAAIEAARAGEQGRGFAVVADEVRSLASRTQESTQQIQTMIERLQKETEEAASSIRHGQQYADVCAGQAQEVDDMLTQVTEEVSHISQMNMEIAAAAEEQSRVSEEISQSVMRVKEVGESVEANASQALVVGEQILSHADELHQVVSRYRLS</sequence>
<dbReference type="PROSITE" id="PS50111">
    <property type="entry name" value="CHEMOTAXIS_TRANSDUC_2"/>
    <property type="match status" value="1"/>
</dbReference>
<proteinExistence type="inferred from homology"/>
<reference evidence="9" key="1">
    <citation type="submission" date="2016-10" db="EMBL/GenBank/DDBJ databases">
        <authorList>
            <person name="Varghese N."/>
            <person name="Submissions S."/>
        </authorList>
    </citation>
    <scope>NUCLEOTIDE SEQUENCE [LARGE SCALE GENOMIC DNA]</scope>
    <source>
        <strain evidence="9">DSM 23317</strain>
    </source>
</reference>
<dbReference type="PROSITE" id="PS50885">
    <property type="entry name" value="HAMP"/>
    <property type="match status" value="1"/>
</dbReference>
<keyword evidence="5" id="KW-1133">Transmembrane helix</keyword>
<name>A0A1G8XYY5_9GAMM</name>